<dbReference type="SUPFAM" id="SSF51206">
    <property type="entry name" value="cAMP-binding domain-like"/>
    <property type="match status" value="1"/>
</dbReference>
<protein>
    <submittedName>
        <fullName evidence="3">CRP-like cAMP-binding protein</fullName>
    </submittedName>
</protein>
<dbReference type="CDD" id="cd00038">
    <property type="entry name" value="CAP_ED"/>
    <property type="match status" value="1"/>
</dbReference>
<gene>
    <name evidence="3" type="ORF">JOC48_003924</name>
</gene>
<organism evidence="3 4">
    <name type="scientific">Aquibacillus albus</name>
    <dbReference type="NCBI Taxonomy" id="1168171"/>
    <lineage>
        <taxon>Bacteria</taxon>
        <taxon>Bacillati</taxon>
        <taxon>Bacillota</taxon>
        <taxon>Bacilli</taxon>
        <taxon>Bacillales</taxon>
        <taxon>Bacillaceae</taxon>
        <taxon>Aquibacillus</taxon>
    </lineage>
</organism>
<keyword evidence="4" id="KW-1185">Reference proteome</keyword>
<keyword evidence="1" id="KW-0010">Activator</keyword>
<evidence type="ECO:0000256" key="1">
    <source>
        <dbReference type="ARBA" id="ARBA00023159"/>
    </source>
</evidence>
<dbReference type="InterPro" id="IPR014710">
    <property type="entry name" value="RmlC-like_jellyroll"/>
</dbReference>
<dbReference type="InterPro" id="IPR018490">
    <property type="entry name" value="cNMP-bd_dom_sf"/>
</dbReference>
<accession>A0ABS2N5H0</accession>
<dbReference type="EMBL" id="JAFBDR010000031">
    <property type="protein sequence ID" value="MBM7573362.1"/>
    <property type="molecule type" value="Genomic_DNA"/>
</dbReference>
<sequence>MKVLSLNLRSHDRTEELVELDGYGVTVNKLQGETIYAPDQVESAAFYLADGYVKLFNQDKGTKKVIGPGAFFGDRSIFYSEDICATALTPIQYIRIEESSFKKLMYHNTKLAMNIITSLSTHVIYLSEKQTILSRIKQFFYGAYHCPKCVVLCRNK</sequence>
<proteinExistence type="predicted"/>
<reference evidence="3 4" key="1">
    <citation type="submission" date="2021-01" db="EMBL/GenBank/DDBJ databases">
        <title>Genomic Encyclopedia of Type Strains, Phase IV (KMG-IV): sequencing the most valuable type-strain genomes for metagenomic binning, comparative biology and taxonomic classification.</title>
        <authorList>
            <person name="Goeker M."/>
        </authorList>
    </citation>
    <scope>NUCLEOTIDE SEQUENCE [LARGE SCALE GENOMIC DNA]</scope>
    <source>
        <strain evidence="3 4">DSM 23711</strain>
    </source>
</reference>
<evidence type="ECO:0000259" key="2">
    <source>
        <dbReference type="PROSITE" id="PS50042"/>
    </source>
</evidence>
<comment type="caution">
    <text evidence="3">The sequence shown here is derived from an EMBL/GenBank/DDBJ whole genome shotgun (WGS) entry which is preliminary data.</text>
</comment>
<name>A0ABS2N5H0_9BACI</name>
<dbReference type="Gene3D" id="2.60.120.10">
    <property type="entry name" value="Jelly Rolls"/>
    <property type="match status" value="1"/>
</dbReference>
<dbReference type="Proteomes" id="UP001296943">
    <property type="component" value="Unassembled WGS sequence"/>
</dbReference>
<feature type="domain" description="Cyclic nucleotide-binding" evidence="2">
    <location>
        <begin position="32"/>
        <end position="122"/>
    </location>
</feature>
<dbReference type="PROSITE" id="PS50042">
    <property type="entry name" value="CNMP_BINDING_3"/>
    <property type="match status" value="1"/>
</dbReference>
<dbReference type="RefSeq" id="WP_204502010.1">
    <property type="nucleotide sequence ID" value="NZ_JAFBDR010000031.1"/>
</dbReference>
<dbReference type="InterPro" id="IPR000595">
    <property type="entry name" value="cNMP-bd_dom"/>
</dbReference>
<evidence type="ECO:0000313" key="3">
    <source>
        <dbReference type="EMBL" id="MBM7573362.1"/>
    </source>
</evidence>
<evidence type="ECO:0000313" key="4">
    <source>
        <dbReference type="Proteomes" id="UP001296943"/>
    </source>
</evidence>
<dbReference type="Pfam" id="PF00027">
    <property type="entry name" value="cNMP_binding"/>
    <property type="match status" value="1"/>
</dbReference>